<accession>A0A6C0JAC0</accession>
<evidence type="ECO:0000313" key="1">
    <source>
        <dbReference type="EMBL" id="QHU00584.1"/>
    </source>
</evidence>
<name>A0A6C0JAC0_9ZZZZ</name>
<protein>
    <submittedName>
        <fullName evidence="1">Uncharacterized protein</fullName>
    </submittedName>
</protein>
<reference evidence="1" key="1">
    <citation type="journal article" date="2020" name="Nature">
        <title>Giant virus diversity and host interactions through global metagenomics.</title>
        <authorList>
            <person name="Schulz F."/>
            <person name="Roux S."/>
            <person name="Paez-Espino D."/>
            <person name="Jungbluth S."/>
            <person name="Walsh D.A."/>
            <person name="Denef V.J."/>
            <person name="McMahon K.D."/>
            <person name="Konstantinidis K.T."/>
            <person name="Eloe-Fadrosh E.A."/>
            <person name="Kyrpides N.C."/>
            <person name="Woyke T."/>
        </authorList>
    </citation>
    <scope>NUCLEOTIDE SEQUENCE</scope>
    <source>
        <strain evidence="1">GVMAG-M-3300025860-20</strain>
    </source>
</reference>
<sequence length="75" mass="8481">MFSFCESFLSTGTGLISHMPNLKRIVIIEPNHGLMEKCKLRLGNSKISNYYQCPYEKVTTLHDTPLSCSILFEGP</sequence>
<organism evidence="1">
    <name type="scientific">viral metagenome</name>
    <dbReference type="NCBI Taxonomy" id="1070528"/>
    <lineage>
        <taxon>unclassified sequences</taxon>
        <taxon>metagenomes</taxon>
        <taxon>organismal metagenomes</taxon>
    </lineage>
</organism>
<dbReference type="AlphaFoldDB" id="A0A6C0JAC0"/>
<dbReference type="EMBL" id="MN740328">
    <property type="protein sequence ID" value="QHU00584.1"/>
    <property type="molecule type" value="Genomic_DNA"/>
</dbReference>
<proteinExistence type="predicted"/>